<feature type="compositionally biased region" description="Polar residues" evidence="2">
    <location>
        <begin position="1"/>
        <end position="35"/>
    </location>
</feature>
<feature type="transmembrane region" description="Helical" evidence="3">
    <location>
        <begin position="88"/>
        <end position="108"/>
    </location>
</feature>
<evidence type="ECO:0000313" key="7">
    <source>
        <dbReference type="Proteomes" id="UP000743370"/>
    </source>
</evidence>
<dbReference type="SMART" id="SM00398">
    <property type="entry name" value="HMG"/>
    <property type="match status" value="1"/>
</dbReference>
<dbReference type="PROSITE" id="PS51011">
    <property type="entry name" value="ARID"/>
    <property type="match status" value="1"/>
</dbReference>
<dbReference type="InterPro" id="IPR036431">
    <property type="entry name" value="ARID_dom_sf"/>
</dbReference>
<dbReference type="EMBL" id="JABFOF010000011">
    <property type="protein sequence ID" value="KAG2372151.1"/>
    <property type="molecule type" value="Genomic_DNA"/>
</dbReference>
<feature type="region of interest" description="Disordered" evidence="2">
    <location>
        <begin position="257"/>
        <end position="300"/>
    </location>
</feature>
<dbReference type="SUPFAM" id="SSF46774">
    <property type="entry name" value="ARID-like"/>
    <property type="match status" value="1"/>
</dbReference>
<evidence type="ECO:0000259" key="5">
    <source>
        <dbReference type="PROSITE" id="PS51011"/>
    </source>
</evidence>
<dbReference type="Proteomes" id="UP000743370">
    <property type="component" value="Unassembled WGS sequence"/>
</dbReference>
<dbReference type="Pfam" id="PF01388">
    <property type="entry name" value="ARID"/>
    <property type="match status" value="1"/>
</dbReference>
<feature type="domain" description="HMG box" evidence="4">
    <location>
        <begin position="297"/>
        <end position="364"/>
    </location>
</feature>
<accession>A0A8T0JIS6</accession>
<evidence type="ECO:0000313" key="6">
    <source>
        <dbReference type="EMBL" id="KAG2372151.1"/>
    </source>
</evidence>
<sequence>MNVTNKPNPDGSTNEFQSQLQQQHSNAWEGSSTRPPTKPYPAPTASYQDIVRDENLFWEKLQAFHQSLGTKFKLSGFNGFVSSFNPSYWFYSTYVVLCCLCFALRIVIVGGKSLDLHRLFVEVTSRGGIEKVIIDRKWKEVILAFNFKDTITSASFVVRKSYLSMLYHFEQVYYFGRQGFPPQTPDIMIRGQPGLSNGSTTILEVTDVNDSPVQVTPVQGYDDVLSGTIDVKFDGGYVVTVTVGSEELKGVLFHVPDNMSQSSHTEGNPSSQNHGEGTSGSQSRKRAKYTPRDPFRPKSNRSGYNFFFAENYAMLKPSYHGQERAISKRIGFLWNNLSEAERQVYQEKGVKDKERYRTELMEYKSNNSTPNTQ</sequence>
<dbReference type="Gene3D" id="1.10.150.60">
    <property type="entry name" value="ARID DNA-binding domain"/>
    <property type="match status" value="1"/>
</dbReference>
<dbReference type="InterPro" id="IPR045303">
    <property type="entry name" value="ARID_HMGB9-like"/>
</dbReference>
<keyword evidence="3" id="KW-0812">Transmembrane</keyword>
<evidence type="ECO:0000256" key="2">
    <source>
        <dbReference type="SAM" id="MobiDB-lite"/>
    </source>
</evidence>
<evidence type="ECO:0000256" key="3">
    <source>
        <dbReference type="SAM" id="Phobius"/>
    </source>
</evidence>
<gene>
    <name evidence="6" type="ORF">HKW66_Vig0209810</name>
</gene>
<feature type="compositionally biased region" description="Polar residues" evidence="2">
    <location>
        <begin position="258"/>
        <end position="282"/>
    </location>
</feature>
<keyword evidence="1" id="KW-0539">Nucleus</keyword>
<dbReference type="CDD" id="cd16872">
    <property type="entry name" value="ARID_HMGB9-like"/>
    <property type="match status" value="1"/>
</dbReference>
<comment type="caution">
    <text evidence="6">The sequence shown here is derived from an EMBL/GenBank/DDBJ whole genome shotgun (WGS) entry which is preliminary data.</text>
</comment>
<evidence type="ECO:0000256" key="1">
    <source>
        <dbReference type="PROSITE-ProRule" id="PRU00267"/>
    </source>
</evidence>
<keyword evidence="3" id="KW-0472">Membrane</keyword>
<feature type="domain" description="ARID" evidence="5">
    <location>
        <begin position="51"/>
        <end position="174"/>
    </location>
</feature>
<dbReference type="SMART" id="SM01014">
    <property type="entry name" value="ARID"/>
    <property type="match status" value="1"/>
</dbReference>
<dbReference type="GO" id="GO:0005634">
    <property type="term" value="C:nucleus"/>
    <property type="evidence" value="ECO:0007669"/>
    <property type="project" value="UniProtKB-UniRule"/>
</dbReference>
<dbReference type="SMART" id="SM00501">
    <property type="entry name" value="BRIGHT"/>
    <property type="match status" value="1"/>
</dbReference>
<dbReference type="InterPro" id="IPR001606">
    <property type="entry name" value="ARID_dom"/>
</dbReference>
<protein>
    <submittedName>
        <fullName evidence="6">High mobility group B protein</fullName>
    </submittedName>
</protein>
<reference evidence="6 7" key="1">
    <citation type="submission" date="2020-05" db="EMBL/GenBank/DDBJ databases">
        <title>Vigna angularis (adzuki bean) Var. LongXiaoDou No. 4 denovo assembly.</title>
        <authorList>
            <person name="Xiang H."/>
        </authorList>
    </citation>
    <scope>NUCLEOTIDE SEQUENCE [LARGE SCALE GENOMIC DNA]</scope>
    <source>
        <tissue evidence="6">Leaf</tissue>
    </source>
</reference>
<proteinExistence type="predicted"/>
<name>A0A8T0JIS6_PHAAN</name>
<dbReference type="PANTHER" id="PTHR46691">
    <property type="entry name" value="HIGH MOBILITY GROUP B PROTEIN 9"/>
    <property type="match status" value="1"/>
</dbReference>
<dbReference type="Gene3D" id="1.10.30.10">
    <property type="entry name" value="High mobility group box domain"/>
    <property type="match status" value="1"/>
</dbReference>
<dbReference type="CDD" id="cd22009">
    <property type="entry name" value="HMG-box_AtHMGB9-like"/>
    <property type="match status" value="1"/>
</dbReference>
<dbReference type="SUPFAM" id="SSF47095">
    <property type="entry name" value="HMG-box"/>
    <property type="match status" value="1"/>
</dbReference>
<dbReference type="GO" id="GO:0003677">
    <property type="term" value="F:DNA binding"/>
    <property type="evidence" value="ECO:0007669"/>
    <property type="project" value="UniProtKB-UniRule"/>
</dbReference>
<feature type="region of interest" description="Disordered" evidence="2">
    <location>
        <begin position="1"/>
        <end position="44"/>
    </location>
</feature>
<keyword evidence="1" id="KW-0238">DNA-binding</keyword>
<dbReference type="AlphaFoldDB" id="A0A8T0JIS6"/>
<dbReference type="PANTHER" id="PTHR46691:SF6">
    <property type="entry name" value="HIGH MOBILITY GROUP B PROTEIN 10-RELATED"/>
    <property type="match status" value="1"/>
</dbReference>
<keyword evidence="3" id="KW-1133">Transmembrane helix</keyword>
<dbReference type="Pfam" id="PF00505">
    <property type="entry name" value="HMG_box"/>
    <property type="match status" value="1"/>
</dbReference>
<evidence type="ECO:0000259" key="4">
    <source>
        <dbReference type="PROSITE" id="PS50118"/>
    </source>
</evidence>
<feature type="DNA-binding region" description="HMG box" evidence="1">
    <location>
        <begin position="297"/>
        <end position="364"/>
    </location>
</feature>
<dbReference type="PROSITE" id="PS50118">
    <property type="entry name" value="HMG_BOX_2"/>
    <property type="match status" value="1"/>
</dbReference>
<dbReference type="InterPro" id="IPR036910">
    <property type="entry name" value="HMG_box_dom_sf"/>
</dbReference>
<organism evidence="6 7">
    <name type="scientific">Phaseolus angularis</name>
    <name type="common">Azuki bean</name>
    <name type="synonym">Vigna angularis</name>
    <dbReference type="NCBI Taxonomy" id="3914"/>
    <lineage>
        <taxon>Eukaryota</taxon>
        <taxon>Viridiplantae</taxon>
        <taxon>Streptophyta</taxon>
        <taxon>Embryophyta</taxon>
        <taxon>Tracheophyta</taxon>
        <taxon>Spermatophyta</taxon>
        <taxon>Magnoliopsida</taxon>
        <taxon>eudicotyledons</taxon>
        <taxon>Gunneridae</taxon>
        <taxon>Pentapetalae</taxon>
        <taxon>rosids</taxon>
        <taxon>fabids</taxon>
        <taxon>Fabales</taxon>
        <taxon>Fabaceae</taxon>
        <taxon>Papilionoideae</taxon>
        <taxon>50 kb inversion clade</taxon>
        <taxon>NPAAA clade</taxon>
        <taxon>indigoferoid/millettioid clade</taxon>
        <taxon>Phaseoleae</taxon>
        <taxon>Vigna</taxon>
    </lineage>
</organism>
<dbReference type="InterPro" id="IPR009071">
    <property type="entry name" value="HMG_box_dom"/>
</dbReference>